<feature type="transmembrane region" description="Helical" evidence="6">
    <location>
        <begin position="122"/>
        <end position="141"/>
    </location>
</feature>
<dbReference type="InterPro" id="IPR039020">
    <property type="entry name" value="PaxB-like"/>
</dbReference>
<feature type="transmembrane region" description="Helical" evidence="6">
    <location>
        <begin position="213"/>
        <end position="236"/>
    </location>
</feature>
<protein>
    <submittedName>
        <fullName evidence="7">Uncharacterized protein</fullName>
    </submittedName>
</protein>
<evidence type="ECO:0000256" key="6">
    <source>
        <dbReference type="SAM" id="Phobius"/>
    </source>
</evidence>
<keyword evidence="8" id="KW-1185">Reference proteome</keyword>
<organism evidence="7 8">
    <name type="scientific">Aspergillus calidoustus</name>
    <dbReference type="NCBI Taxonomy" id="454130"/>
    <lineage>
        <taxon>Eukaryota</taxon>
        <taxon>Fungi</taxon>
        <taxon>Dikarya</taxon>
        <taxon>Ascomycota</taxon>
        <taxon>Pezizomycotina</taxon>
        <taxon>Eurotiomycetes</taxon>
        <taxon>Eurotiomycetidae</taxon>
        <taxon>Eurotiales</taxon>
        <taxon>Aspergillaceae</taxon>
        <taxon>Aspergillus</taxon>
        <taxon>Aspergillus subgen. Nidulantes</taxon>
    </lineage>
</organism>
<evidence type="ECO:0000256" key="1">
    <source>
        <dbReference type="ARBA" id="ARBA00004141"/>
    </source>
</evidence>
<evidence type="ECO:0000256" key="2">
    <source>
        <dbReference type="ARBA" id="ARBA00006757"/>
    </source>
</evidence>
<evidence type="ECO:0000256" key="5">
    <source>
        <dbReference type="ARBA" id="ARBA00023136"/>
    </source>
</evidence>
<feature type="transmembrane region" description="Helical" evidence="6">
    <location>
        <begin position="147"/>
        <end position="169"/>
    </location>
</feature>
<dbReference type="AlphaFoldDB" id="A0A0U5GME0"/>
<comment type="subcellular location">
    <subcellularLocation>
        <location evidence="1">Membrane</location>
        <topology evidence="1">Multi-pass membrane protein</topology>
    </subcellularLocation>
</comment>
<evidence type="ECO:0000313" key="7">
    <source>
        <dbReference type="EMBL" id="CEL11103.1"/>
    </source>
</evidence>
<evidence type="ECO:0000313" key="8">
    <source>
        <dbReference type="Proteomes" id="UP000054771"/>
    </source>
</evidence>
<name>A0A0U5GME0_ASPCI</name>
<proteinExistence type="inferred from homology"/>
<gene>
    <name evidence="7" type="ORF">ASPCAL14209</name>
</gene>
<reference evidence="8" key="1">
    <citation type="journal article" date="2016" name="Genome Announc.">
        <title>Draft genome sequences of fungus Aspergillus calidoustus.</title>
        <authorList>
            <person name="Horn F."/>
            <person name="Linde J."/>
            <person name="Mattern D.J."/>
            <person name="Walther G."/>
            <person name="Guthke R."/>
            <person name="Scherlach K."/>
            <person name="Martin K."/>
            <person name="Brakhage A.A."/>
            <person name="Petzke L."/>
            <person name="Valiante V."/>
        </authorList>
    </citation>
    <scope>NUCLEOTIDE SEQUENCE [LARGE SCALE GENOMIC DNA]</scope>
    <source>
        <strain evidence="8">SF006504</strain>
    </source>
</reference>
<dbReference type="PANTHER" id="PTHR42038">
    <property type="match status" value="1"/>
</dbReference>
<dbReference type="Proteomes" id="UP000054771">
    <property type="component" value="Unassembled WGS sequence"/>
</dbReference>
<comment type="similarity">
    <text evidence="2">Belongs to the paxB family.</text>
</comment>
<keyword evidence="5 6" id="KW-0472">Membrane</keyword>
<dbReference type="EMBL" id="CDMC01000023">
    <property type="protein sequence ID" value="CEL11103.1"/>
    <property type="molecule type" value="Genomic_DNA"/>
</dbReference>
<dbReference type="OMA" id="IGWICLY"/>
<sequence length="247" mass="28821">MAEFWPVDHLRHLIVQPADARLYPPEGYLYVQDGLIIACGVLYALMYVFAMLAVVRDRVLPGSIKYLSLMMAHEVYYASATTSTQLERICFLVWFECDLAFVSIALWHVYDRSQRRRIISEMALYFSLAVAAMKYLGVLYPDDREQMTAYWTGLLLQLPVGWIYLYRLLADRSTRGQSLEIWIMRYLGCYTAYGVFVWRYLNVPQNWPYVGSFWSWAIFLATLLPETIYPFVYIWAWRGGAGKVKTG</sequence>
<evidence type="ECO:0000256" key="3">
    <source>
        <dbReference type="ARBA" id="ARBA00022692"/>
    </source>
</evidence>
<feature type="transmembrane region" description="Helical" evidence="6">
    <location>
        <begin position="181"/>
        <end position="201"/>
    </location>
</feature>
<feature type="transmembrane region" description="Helical" evidence="6">
    <location>
        <begin position="34"/>
        <end position="55"/>
    </location>
</feature>
<dbReference type="GO" id="GO:0016829">
    <property type="term" value="F:lyase activity"/>
    <property type="evidence" value="ECO:0007669"/>
    <property type="project" value="InterPro"/>
</dbReference>
<keyword evidence="4 6" id="KW-1133">Transmembrane helix</keyword>
<dbReference type="PANTHER" id="PTHR42038:SF4">
    <property type="entry name" value="INTEGRAL MEMBRANE PROTEIN"/>
    <property type="match status" value="1"/>
</dbReference>
<evidence type="ECO:0000256" key="4">
    <source>
        <dbReference type="ARBA" id="ARBA00022989"/>
    </source>
</evidence>
<dbReference type="Pfam" id="PF25129">
    <property type="entry name" value="Pyr4-TMTC"/>
    <property type="match status" value="1"/>
</dbReference>
<accession>A0A0U5GME0</accession>
<dbReference type="GO" id="GO:0016020">
    <property type="term" value="C:membrane"/>
    <property type="evidence" value="ECO:0007669"/>
    <property type="project" value="UniProtKB-SubCell"/>
</dbReference>
<dbReference type="OrthoDB" id="5294024at2759"/>
<keyword evidence="3 6" id="KW-0812">Transmembrane</keyword>